<sequence length="474" mass="54464">MIVKAEIALIQMIQHKEIFFDLIDAMDQVDEGDEIRTVMYQHKLRRLLDDVAPIPQAQSAREIPAERRRLEAALCVENLQRTGLISQVDNARGVLVFAPFVIEMFRHFDSSRLRHLSSADYEVIRKTLDDLFCAFVRLPSLSINDITFKEHVVTLRREIRTATSKMKECVASLQGCLQRLSEIVENADYAEISEASRAQEALAEINVIYMRNILPALQFLDEEPEIKGGVSALSALIRVGELLEGHGHAKLVTSIYYAVESIRSYRHDISVISASLMRYVQQSEAHRMAYDRIERAWHRLYSVVKENQDGSLKDNLIPTSHAVLARIDTFAGLKVRYFEAKVQWPESNPRLTLKEHLRAALPKIRRPAEVHTLSNSQNDDLGKEKRERDIRLLAIGELAGNWPASATQDVHLALHNYLRTRVDEYELADLLVSLEWLKKREDLMIKPMFKMSILENGSQRLRYYNLQLEPVDNV</sequence>
<evidence type="ECO:0000313" key="2">
    <source>
        <dbReference type="Proteomes" id="UP000233399"/>
    </source>
</evidence>
<organism evidence="1 2">
    <name type="scientific">Pseudomonas monteilii</name>
    <dbReference type="NCBI Taxonomy" id="76759"/>
    <lineage>
        <taxon>Bacteria</taxon>
        <taxon>Pseudomonadati</taxon>
        <taxon>Pseudomonadota</taxon>
        <taxon>Gammaproteobacteria</taxon>
        <taxon>Pseudomonadales</taxon>
        <taxon>Pseudomonadaceae</taxon>
        <taxon>Pseudomonas</taxon>
    </lineage>
</organism>
<dbReference type="AlphaFoldDB" id="A0A2N1IN22"/>
<name>A0A2N1IN22_9PSED</name>
<dbReference type="Proteomes" id="UP000233399">
    <property type="component" value="Unassembled WGS sequence"/>
</dbReference>
<comment type="caution">
    <text evidence="1">The sequence shown here is derived from an EMBL/GenBank/DDBJ whole genome shotgun (WGS) entry which is preliminary data.</text>
</comment>
<gene>
    <name evidence="1" type="ORF">CXB65_21635</name>
</gene>
<accession>A0A2N1IN22</accession>
<dbReference type="RefSeq" id="WP_101196607.1">
    <property type="nucleotide sequence ID" value="NZ_PJCG01000052.1"/>
</dbReference>
<protein>
    <submittedName>
        <fullName evidence="1">Uncharacterized protein</fullName>
    </submittedName>
</protein>
<proteinExistence type="predicted"/>
<evidence type="ECO:0000313" key="1">
    <source>
        <dbReference type="EMBL" id="PKI19659.1"/>
    </source>
</evidence>
<dbReference type="EMBL" id="PJCG01000052">
    <property type="protein sequence ID" value="PKI19659.1"/>
    <property type="molecule type" value="Genomic_DNA"/>
</dbReference>
<reference evidence="1 2" key="1">
    <citation type="submission" date="2017-12" db="EMBL/GenBank/DDBJ databases">
        <title>Isolation and characterization of an aerobic denitrifying Pseudomonas monteilii CY06 from aquaculture ponds.</title>
        <authorList>
            <person name="Ma Q."/>
            <person name="Cai Y."/>
            <person name="He Z."/>
        </authorList>
    </citation>
    <scope>NUCLEOTIDE SEQUENCE [LARGE SCALE GENOMIC DNA]</scope>
    <source>
        <strain evidence="1 2">CY06</strain>
    </source>
</reference>